<dbReference type="PANTHER" id="PTHR46586">
    <property type="entry name" value="ANKYRIN REPEAT-CONTAINING PROTEIN"/>
    <property type="match status" value="1"/>
</dbReference>
<dbReference type="Proteomes" id="UP000198211">
    <property type="component" value="Unassembled WGS sequence"/>
</dbReference>
<accession>A0A225UWY6</accession>
<dbReference type="SUPFAM" id="SSF48403">
    <property type="entry name" value="Ankyrin repeat"/>
    <property type="match status" value="1"/>
</dbReference>
<dbReference type="PANTHER" id="PTHR46586:SF3">
    <property type="entry name" value="ANKYRIN REPEAT-CONTAINING PROTEIN"/>
    <property type="match status" value="1"/>
</dbReference>
<organism evidence="1 2">
    <name type="scientific">Phytophthora megakarya</name>
    <dbReference type="NCBI Taxonomy" id="4795"/>
    <lineage>
        <taxon>Eukaryota</taxon>
        <taxon>Sar</taxon>
        <taxon>Stramenopiles</taxon>
        <taxon>Oomycota</taxon>
        <taxon>Peronosporomycetes</taxon>
        <taxon>Peronosporales</taxon>
        <taxon>Peronosporaceae</taxon>
        <taxon>Phytophthora</taxon>
    </lineage>
</organism>
<protein>
    <submittedName>
        <fullName evidence="1">Uncharacterized protein</fullName>
    </submittedName>
</protein>
<dbReference type="EMBL" id="NBNE01010385">
    <property type="protein sequence ID" value="OWY97503.1"/>
    <property type="molecule type" value="Genomic_DNA"/>
</dbReference>
<evidence type="ECO:0000313" key="2">
    <source>
        <dbReference type="Proteomes" id="UP000198211"/>
    </source>
</evidence>
<evidence type="ECO:0000313" key="1">
    <source>
        <dbReference type="EMBL" id="OWY97503.1"/>
    </source>
</evidence>
<dbReference type="InterPro" id="IPR052050">
    <property type="entry name" value="SecEffector_AnkRepeat"/>
</dbReference>
<comment type="caution">
    <text evidence="1">The sequence shown here is derived from an EMBL/GenBank/DDBJ whole genome shotgun (WGS) entry which is preliminary data.</text>
</comment>
<keyword evidence="2" id="KW-1185">Reference proteome</keyword>
<reference evidence="2" key="1">
    <citation type="submission" date="2017-03" db="EMBL/GenBank/DDBJ databases">
        <title>Phytopthora megakarya and P. palmivora, two closely related causual agents of cacao black pod achieved similar genome size and gene model numbers by different mechanisms.</title>
        <authorList>
            <person name="Ali S."/>
            <person name="Shao J."/>
            <person name="Larry D.J."/>
            <person name="Kronmiller B."/>
            <person name="Shen D."/>
            <person name="Strem M.D."/>
            <person name="Melnick R.L."/>
            <person name="Guiltinan M.J."/>
            <person name="Tyler B.M."/>
            <person name="Meinhardt L.W."/>
            <person name="Bailey B.A."/>
        </authorList>
    </citation>
    <scope>NUCLEOTIDE SEQUENCE [LARGE SCALE GENOMIC DNA]</scope>
    <source>
        <strain evidence="2">zdho120</strain>
    </source>
</reference>
<sequence>MAVKDFAMIKWLCQKFSDCVTEQDAITKRLEFFYDNDREILGDKGHRIEWSGYTLSNAIGTLPSAILKSDMVMADWLVNQEPDHATEDCYLMFKLQDDLTSGRLDIFKWLREEGGKIEDGTMVVAAGRGHLKFIQWLGNPVLTNRLFRDHSPLSGISSEAKFSIHTAAINGHLEVAKYLCEEAKKSRSVVQVKM</sequence>
<proteinExistence type="predicted"/>
<dbReference type="AlphaFoldDB" id="A0A225UWY6"/>
<gene>
    <name evidence="1" type="ORF">PHMEG_00031949</name>
</gene>
<dbReference type="InterPro" id="IPR036770">
    <property type="entry name" value="Ankyrin_rpt-contain_sf"/>
</dbReference>
<name>A0A225UWY6_9STRA</name>